<dbReference type="SUPFAM" id="SSF53335">
    <property type="entry name" value="S-adenosyl-L-methionine-dependent methyltransferases"/>
    <property type="match status" value="1"/>
</dbReference>
<organism evidence="2 3">
    <name type="scientific">Shinella lacus</name>
    <dbReference type="NCBI Taxonomy" id="2654216"/>
    <lineage>
        <taxon>Bacteria</taxon>
        <taxon>Pseudomonadati</taxon>
        <taxon>Pseudomonadota</taxon>
        <taxon>Alphaproteobacteria</taxon>
        <taxon>Hyphomicrobiales</taxon>
        <taxon>Rhizobiaceae</taxon>
        <taxon>Shinella</taxon>
    </lineage>
</organism>
<dbReference type="Proteomes" id="UP000996601">
    <property type="component" value="Unassembled WGS sequence"/>
</dbReference>
<dbReference type="InterPro" id="IPR029063">
    <property type="entry name" value="SAM-dependent_MTases_sf"/>
</dbReference>
<dbReference type="EMBL" id="WHSB02000005">
    <property type="protein sequence ID" value="MCQ4631422.1"/>
    <property type="molecule type" value="Genomic_DNA"/>
</dbReference>
<evidence type="ECO:0000259" key="1">
    <source>
        <dbReference type="Pfam" id="PF05050"/>
    </source>
</evidence>
<comment type="caution">
    <text evidence="2">The sequence shown here is derived from an EMBL/GenBank/DDBJ whole genome shotgun (WGS) entry which is preliminary data.</text>
</comment>
<dbReference type="RefSeq" id="WP_256118022.1">
    <property type="nucleotide sequence ID" value="NZ_WHSB02000005.1"/>
</dbReference>
<reference evidence="2" key="1">
    <citation type="submission" date="2021-07" db="EMBL/GenBank/DDBJ databases">
        <title>Shinella sp. nov., a novel member of the genus Shinella from water.</title>
        <authorList>
            <person name="Deng Y."/>
        </authorList>
    </citation>
    <scope>NUCLEOTIDE SEQUENCE</scope>
    <source>
        <strain evidence="2">CPCC 100929</strain>
    </source>
</reference>
<gene>
    <name evidence="2" type="ORF">GB927_015335</name>
</gene>
<dbReference type="Gene3D" id="3.40.50.150">
    <property type="entry name" value="Vaccinia Virus protein VP39"/>
    <property type="match status" value="1"/>
</dbReference>
<sequence>MLKTVRHVFQNPFIANECNTFGINPAPIPTNIYETYGQCNEDFIVESVLRAQMRRAGRSMDSIRYIEIGANHPFQTSATYLLYKLYGATGVLVEAIPSLAETLQKARPNDTVVNCAISVSHEKTIKLHIHEKNELSSISTDHISMFQNFGGTDNIVESIECENMHINDFLKKHYGTHCDYLSVDVEGLDAAVLSEMDHVFQPTIIQCEHEGRFEEFVQILKPRGYGFLAHTDVNSIFIKTTVI</sequence>
<accession>A0ABT1R8C0</accession>
<dbReference type="GO" id="GO:0032259">
    <property type="term" value="P:methylation"/>
    <property type="evidence" value="ECO:0007669"/>
    <property type="project" value="UniProtKB-KW"/>
</dbReference>
<protein>
    <submittedName>
        <fullName evidence="2">FkbM family methyltransferase</fullName>
    </submittedName>
</protein>
<evidence type="ECO:0000313" key="3">
    <source>
        <dbReference type="Proteomes" id="UP000996601"/>
    </source>
</evidence>
<proteinExistence type="predicted"/>
<name>A0ABT1R8C0_9HYPH</name>
<dbReference type="GO" id="GO:0008168">
    <property type="term" value="F:methyltransferase activity"/>
    <property type="evidence" value="ECO:0007669"/>
    <property type="project" value="UniProtKB-KW"/>
</dbReference>
<dbReference type="Pfam" id="PF05050">
    <property type="entry name" value="Methyltransf_21"/>
    <property type="match status" value="1"/>
</dbReference>
<dbReference type="InterPro" id="IPR006342">
    <property type="entry name" value="FkbM_mtfrase"/>
</dbReference>
<keyword evidence="2" id="KW-0489">Methyltransferase</keyword>
<feature type="domain" description="Methyltransferase FkbM" evidence="1">
    <location>
        <begin position="67"/>
        <end position="224"/>
    </location>
</feature>
<evidence type="ECO:0000313" key="2">
    <source>
        <dbReference type="EMBL" id="MCQ4631422.1"/>
    </source>
</evidence>
<keyword evidence="2" id="KW-0808">Transferase</keyword>
<keyword evidence="3" id="KW-1185">Reference proteome</keyword>